<evidence type="ECO:0000259" key="2">
    <source>
        <dbReference type="Pfam" id="PF02579"/>
    </source>
</evidence>
<accession>A0AAW7HUU5</accession>
<dbReference type="SUPFAM" id="SSF53146">
    <property type="entry name" value="Nitrogenase accessory factor-like"/>
    <property type="match status" value="1"/>
</dbReference>
<evidence type="ECO:0000256" key="1">
    <source>
        <dbReference type="ARBA" id="ARBA00023231"/>
    </source>
</evidence>
<dbReference type="Pfam" id="PF02579">
    <property type="entry name" value="Nitro_FeMo-Co"/>
    <property type="match status" value="1"/>
</dbReference>
<dbReference type="EMBL" id="JAOPLV010000001">
    <property type="protein sequence ID" value="MDM5138937.1"/>
    <property type="molecule type" value="Genomic_DNA"/>
</dbReference>
<keyword evidence="1" id="KW-0535">Nitrogen fixation</keyword>
<name>A0AAW7HUU5_9GAMM</name>
<proteinExistence type="predicted"/>
<dbReference type="Proteomes" id="UP001168216">
    <property type="component" value="Unassembled WGS sequence"/>
</dbReference>
<dbReference type="Gene3D" id="3.30.420.130">
    <property type="entry name" value="Dinitrogenase iron-molybdenum cofactor biosynthesis domain"/>
    <property type="match status" value="1"/>
</dbReference>
<evidence type="ECO:0000313" key="4">
    <source>
        <dbReference type="Proteomes" id="UP001168216"/>
    </source>
</evidence>
<dbReference type="InterPro" id="IPR036105">
    <property type="entry name" value="DiNase_FeMo-co_biosyn_sf"/>
</dbReference>
<organism evidence="3 4">
    <name type="scientific">Aeromonas bestiarum</name>
    <dbReference type="NCBI Taxonomy" id="105751"/>
    <lineage>
        <taxon>Bacteria</taxon>
        <taxon>Pseudomonadati</taxon>
        <taxon>Pseudomonadota</taxon>
        <taxon>Gammaproteobacteria</taxon>
        <taxon>Aeromonadales</taxon>
        <taxon>Aeromonadaceae</taxon>
        <taxon>Aeromonas</taxon>
    </lineage>
</organism>
<dbReference type="InterPro" id="IPR003731">
    <property type="entry name" value="Di-Nase_FeMo-co_biosynth"/>
</dbReference>
<protein>
    <recommendedName>
        <fullName evidence="2">Dinitrogenase iron-molybdenum cofactor biosynthesis domain-containing protein</fullName>
    </recommendedName>
</protein>
<dbReference type="RefSeq" id="WP_290021259.1">
    <property type="nucleotide sequence ID" value="NZ_JAOPLV010000001.1"/>
</dbReference>
<gene>
    <name evidence="3" type="ORF">OB959_03860</name>
</gene>
<feature type="domain" description="Dinitrogenase iron-molybdenum cofactor biosynthesis" evidence="2">
    <location>
        <begin position="18"/>
        <end position="93"/>
    </location>
</feature>
<reference evidence="3" key="1">
    <citation type="submission" date="2023-08" db="EMBL/GenBank/DDBJ databases">
        <title>WGS of Aeromonas isolates.</title>
        <authorList>
            <person name="Lee H."/>
        </authorList>
    </citation>
    <scope>NUCLEOTIDE SEQUENCE</scope>
    <source>
        <strain evidence="3">SL22</strain>
    </source>
</reference>
<evidence type="ECO:0000313" key="3">
    <source>
        <dbReference type="EMBL" id="MDM5138937.1"/>
    </source>
</evidence>
<sequence length="175" mass="18584">MNQADNQASNSALMLSQGRLAAHFTRAEQLQIMSPEGAVLATLPNPAAGEGCSGKQALLAALKAHRVSRVLVRNLGERMLGRLLASGLQVMQYRSARLPWPQLLASSNLLPLTQISQGRPSRRHARASTIHAINPLGHADADESGRHACQGGCCHGEGKSGCHQGKEESARHACC</sequence>
<comment type="caution">
    <text evidence="3">The sequence shown here is derived from an EMBL/GenBank/DDBJ whole genome shotgun (WGS) entry which is preliminary data.</text>
</comment>
<dbReference type="AlphaFoldDB" id="A0AAW7HUU5"/>